<dbReference type="OrthoDB" id="4936320at2759"/>
<dbReference type="AlphaFoldDB" id="A0A9P9HVZ4"/>
<evidence type="ECO:0000313" key="2">
    <source>
        <dbReference type="Proteomes" id="UP000720189"/>
    </source>
</evidence>
<proteinExistence type="predicted"/>
<accession>A0A9P9HVZ4</accession>
<protein>
    <recommendedName>
        <fullName evidence="3">Protein kinase domain-containing protein</fullName>
    </recommendedName>
</protein>
<keyword evidence="2" id="KW-1185">Reference proteome</keyword>
<dbReference type="InterPro" id="IPR011009">
    <property type="entry name" value="Kinase-like_dom_sf"/>
</dbReference>
<dbReference type="Gene3D" id="1.10.510.10">
    <property type="entry name" value="Transferase(Phosphotransferase) domain 1"/>
    <property type="match status" value="1"/>
</dbReference>
<name>A0A9P9HVZ4_FUSRE</name>
<dbReference type="EMBL" id="JAGMUX010000003">
    <property type="protein sequence ID" value="KAH7264844.1"/>
    <property type="molecule type" value="Genomic_DNA"/>
</dbReference>
<sequence>MGPMLDELYDRGHEKFRSLGEFLFSDLLPEKSFTFQSLPYPNIEREERDLLVNFLKRMLKWIPEERATAKELLEDPYLSYESPKDKKFVVQVKKPDKQKTKKNTKLVW</sequence>
<dbReference type="RefSeq" id="XP_046053579.1">
    <property type="nucleotide sequence ID" value="XM_046198775.1"/>
</dbReference>
<comment type="caution">
    <text evidence="1">The sequence shown here is derived from an EMBL/GenBank/DDBJ whole genome shotgun (WGS) entry which is preliminary data.</text>
</comment>
<reference evidence="1" key="1">
    <citation type="journal article" date="2021" name="Nat. Commun.">
        <title>Genetic determinants of endophytism in the Arabidopsis root mycobiome.</title>
        <authorList>
            <person name="Mesny F."/>
            <person name="Miyauchi S."/>
            <person name="Thiergart T."/>
            <person name="Pickel B."/>
            <person name="Atanasova L."/>
            <person name="Karlsson M."/>
            <person name="Huettel B."/>
            <person name="Barry K.W."/>
            <person name="Haridas S."/>
            <person name="Chen C."/>
            <person name="Bauer D."/>
            <person name="Andreopoulos W."/>
            <person name="Pangilinan J."/>
            <person name="LaButti K."/>
            <person name="Riley R."/>
            <person name="Lipzen A."/>
            <person name="Clum A."/>
            <person name="Drula E."/>
            <person name="Henrissat B."/>
            <person name="Kohler A."/>
            <person name="Grigoriev I.V."/>
            <person name="Martin F.M."/>
            <person name="Hacquard S."/>
        </authorList>
    </citation>
    <scope>NUCLEOTIDE SEQUENCE</scope>
    <source>
        <strain evidence="1">MPI-CAGE-AT-0023</strain>
    </source>
</reference>
<evidence type="ECO:0000313" key="1">
    <source>
        <dbReference type="EMBL" id="KAH7264844.1"/>
    </source>
</evidence>
<organism evidence="1 2">
    <name type="scientific">Fusarium redolens</name>
    <dbReference type="NCBI Taxonomy" id="48865"/>
    <lineage>
        <taxon>Eukaryota</taxon>
        <taxon>Fungi</taxon>
        <taxon>Dikarya</taxon>
        <taxon>Ascomycota</taxon>
        <taxon>Pezizomycotina</taxon>
        <taxon>Sordariomycetes</taxon>
        <taxon>Hypocreomycetidae</taxon>
        <taxon>Hypocreales</taxon>
        <taxon>Nectriaceae</taxon>
        <taxon>Fusarium</taxon>
        <taxon>Fusarium redolens species complex</taxon>
    </lineage>
</organism>
<gene>
    <name evidence="1" type="ORF">BKA55DRAFT_685330</name>
</gene>
<dbReference type="Proteomes" id="UP000720189">
    <property type="component" value="Unassembled WGS sequence"/>
</dbReference>
<evidence type="ECO:0008006" key="3">
    <source>
        <dbReference type="Google" id="ProtNLM"/>
    </source>
</evidence>
<dbReference type="SUPFAM" id="SSF56112">
    <property type="entry name" value="Protein kinase-like (PK-like)"/>
    <property type="match status" value="1"/>
</dbReference>
<dbReference type="GeneID" id="70228729"/>